<accession>A0AAD8XHW2</accession>
<feature type="signal peptide" evidence="2">
    <location>
        <begin position="1"/>
        <end position="20"/>
    </location>
</feature>
<proteinExistence type="predicted"/>
<evidence type="ECO:0000256" key="2">
    <source>
        <dbReference type="SAM" id="SignalP"/>
    </source>
</evidence>
<dbReference type="Proteomes" id="UP001244207">
    <property type="component" value="Unassembled WGS sequence"/>
</dbReference>
<reference evidence="3" key="1">
    <citation type="submission" date="2021-12" db="EMBL/GenBank/DDBJ databases">
        <title>Comparative genomics, transcriptomics and evolutionary studies reveal genomic signatures of adaptation to plant cell wall in hemibiotrophic fungi.</title>
        <authorList>
            <consortium name="DOE Joint Genome Institute"/>
            <person name="Baroncelli R."/>
            <person name="Diaz J.F."/>
            <person name="Benocci T."/>
            <person name="Peng M."/>
            <person name="Battaglia E."/>
            <person name="Haridas S."/>
            <person name="Andreopoulos W."/>
            <person name="Labutti K."/>
            <person name="Pangilinan J."/>
            <person name="Floch G.L."/>
            <person name="Makela M.R."/>
            <person name="Henrissat B."/>
            <person name="Grigoriev I.V."/>
            <person name="Crouch J.A."/>
            <person name="De Vries R.P."/>
            <person name="Sukno S.A."/>
            <person name="Thon M.R."/>
        </authorList>
    </citation>
    <scope>NUCLEOTIDE SEQUENCE</scope>
    <source>
        <strain evidence="3">CBS 112980</strain>
    </source>
</reference>
<comment type="caution">
    <text evidence="3">The sequence shown here is derived from an EMBL/GenBank/DDBJ whole genome shotgun (WGS) entry which is preliminary data.</text>
</comment>
<feature type="region of interest" description="Disordered" evidence="1">
    <location>
        <begin position="116"/>
        <end position="144"/>
    </location>
</feature>
<name>A0AAD8XHW2_GLOAC</name>
<sequence length="144" mass="16564">MHLQYSILAFSLSITTLARGLPVASSVRRTDRVQAWHTIRREERADNHCHLPSTLRDTSHFSISPPQHDVVGSIFHHRLPLLVHRHTAINAVHLFRRSESCMRFVRWQRYGYMGRSSPNPDAKYPSGPPVRIPQPRGTLSRSAR</sequence>
<protein>
    <recommendedName>
        <fullName evidence="5">Secreted protein</fullName>
    </recommendedName>
</protein>
<dbReference type="GeneID" id="85385716"/>
<dbReference type="AlphaFoldDB" id="A0AAD8XHW2"/>
<feature type="chain" id="PRO_5042198495" description="Secreted protein" evidence="2">
    <location>
        <begin position="21"/>
        <end position="144"/>
    </location>
</feature>
<gene>
    <name evidence="3" type="ORF">BDZ83DRAFT_232486</name>
</gene>
<evidence type="ECO:0008006" key="5">
    <source>
        <dbReference type="Google" id="ProtNLM"/>
    </source>
</evidence>
<organism evidence="3 4">
    <name type="scientific">Glomerella acutata</name>
    <name type="common">Colletotrichum acutatum</name>
    <dbReference type="NCBI Taxonomy" id="27357"/>
    <lineage>
        <taxon>Eukaryota</taxon>
        <taxon>Fungi</taxon>
        <taxon>Dikarya</taxon>
        <taxon>Ascomycota</taxon>
        <taxon>Pezizomycotina</taxon>
        <taxon>Sordariomycetes</taxon>
        <taxon>Hypocreomycetidae</taxon>
        <taxon>Glomerellales</taxon>
        <taxon>Glomerellaceae</taxon>
        <taxon>Colletotrichum</taxon>
        <taxon>Colletotrichum acutatum species complex</taxon>
    </lineage>
</organism>
<dbReference type="RefSeq" id="XP_060367016.1">
    <property type="nucleotide sequence ID" value="XM_060501817.1"/>
</dbReference>
<keyword evidence="4" id="KW-1185">Reference proteome</keyword>
<evidence type="ECO:0000313" key="3">
    <source>
        <dbReference type="EMBL" id="KAK1726961.1"/>
    </source>
</evidence>
<evidence type="ECO:0000313" key="4">
    <source>
        <dbReference type="Proteomes" id="UP001244207"/>
    </source>
</evidence>
<evidence type="ECO:0000256" key="1">
    <source>
        <dbReference type="SAM" id="MobiDB-lite"/>
    </source>
</evidence>
<dbReference type="EMBL" id="JAHMHS010000028">
    <property type="protein sequence ID" value="KAK1726961.1"/>
    <property type="molecule type" value="Genomic_DNA"/>
</dbReference>
<keyword evidence="2" id="KW-0732">Signal</keyword>